<feature type="region of interest" description="Disordered" evidence="1">
    <location>
        <begin position="1"/>
        <end position="52"/>
    </location>
</feature>
<reference evidence="2" key="1">
    <citation type="submission" date="2021-01" db="EMBL/GenBank/DDBJ databases">
        <authorList>
            <person name="Corre E."/>
            <person name="Pelletier E."/>
            <person name="Niang G."/>
            <person name="Scheremetjew M."/>
            <person name="Finn R."/>
            <person name="Kale V."/>
            <person name="Holt S."/>
            <person name="Cochrane G."/>
            <person name="Meng A."/>
            <person name="Brown T."/>
            <person name="Cohen L."/>
        </authorList>
    </citation>
    <scope>NUCLEOTIDE SEQUENCE</scope>
    <source>
        <strain evidence="2">CCMP3346</strain>
    </source>
</reference>
<dbReference type="AlphaFoldDB" id="A0A7S1JTU2"/>
<organism evidence="2">
    <name type="scientific">Vitrella brassicaformis</name>
    <dbReference type="NCBI Taxonomy" id="1169539"/>
    <lineage>
        <taxon>Eukaryota</taxon>
        <taxon>Sar</taxon>
        <taxon>Alveolata</taxon>
        <taxon>Colpodellida</taxon>
        <taxon>Vitrellaceae</taxon>
        <taxon>Vitrella</taxon>
    </lineage>
</organism>
<feature type="compositionally biased region" description="Basic and acidic residues" evidence="1">
    <location>
        <begin position="27"/>
        <end position="39"/>
    </location>
</feature>
<evidence type="ECO:0000256" key="1">
    <source>
        <dbReference type="SAM" id="MobiDB-lite"/>
    </source>
</evidence>
<accession>A0A7S1JTU2</accession>
<evidence type="ECO:0000313" key="2">
    <source>
        <dbReference type="EMBL" id="CAD9054258.1"/>
    </source>
</evidence>
<protein>
    <submittedName>
        <fullName evidence="2">Uncharacterized protein</fullName>
    </submittedName>
</protein>
<sequence>MVWFDGKKEKTVSEHTNHQHNTNTTTRDTDSSISWDRKGNCNRGQKHRGHVHEAAPLARRCGRSTHSSPAVWQPASLSFGSRLCRSLAKRGRGDLLGASDRIDTMGMHNR</sequence>
<proteinExistence type="predicted"/>
<name>A0A7S1JTU2_9ALVE</name>
<feature type="compositionally biased region" description="Basic and acidic residues" evidence="1">
    <location>
        <begin position="1"/>
        <end position="17"/>
    </location>
</feature>
<dbReference type="EMBL" id="HBGB01016088">
    <property type="protein sequence ID" value="CAD9054258.1"/>
    <property type="molecule type" value="Transcribed_RNA"/>
</dbReference>
<gene>
    <name evidence="2" type="ORF">VBRA1451_LOCUS9323</name>
</gene>